<dbReference type="InterPro" id="IPR045857">
    <property type="entry name" value="O16G_dom_2"/>
</dbReference>
<keyword evidence="1" id="KW-0378">Hydrolase</keyword>
<dbReference type="Pfam" id="PF00128">
    <property type="entry name" value="Alpha-amylase"/>
    <property type="match status" value="1"/>
</dbReference>
<evidence type="ECO:0000256" key="2">
    <source>
        <dbReference type="SAM" id="SignalP"/>
    </source>
</evidence>
<dbReference type="Gene3D" id="2.60.40.1180">
    <property type="entry name" value="Golgi alpha-mannosidase II"/>
    <property type="match status" value="1"/>
</dbReference>
<organism evidence="4 5">
    <name type="scientific">Ferruginibacter yonginensis</name>
    <dbReference type="NCBI Taxonomy" id="1310416"/>
    <lineage>
        <taxon>Bacteria</taxon>
        <taxon>Pseudomonadati</taxon>
        <taxon>Bacteroidota</taxon>
        <taxon>Chitinophagia</taxon>
        <taxon>Chitinophagales</taxon>
        <taxon>Chitinophagaceae</taxon>
        <taxon>Ferruginibacter</taxon>
    </lineage>
</organism>
<gene>
    <name evidence="4" type="ORF">ACFOWM_08260</name>
</gene>
<dbReference type="Gene3D" id="3.20.20.80">
    <property type="entry name" value="Glycosidases"/>
    <property type="match status" value="1"/>
</dbReference>
<name>A0ABV8QRD5_9BACT</name>
<comment type="caution">
    <text evidence="4">The sequence shown here is derived from an EMBL/GenBank/DDBJ whole genome shotgun (WGS) entry which is preliminary data.</text>
</comment>
<reference evidence="5" key="1">
    <citation type="journal article" date="2019" name="Int. J. Syst. Evol. Microbiol.">
        <title>The Global Catalogue of Microorganisms (GCM) 10K type strain sequencing project: providing services to taxonomists for standard genome sequencing and annotation.</title>
        <authorList>
            <consortium name="The Broad Institute Genomics Platform"/>
            <consortium name="The Broad Institute Genome Sequencing Center for Infectious Disease"/>
            <person name="Wu L."/>
            <person name="Ma J."/>
        </authorList>
    </citation>
    <scope>NUCLEOTIDE SEQUENCE [LARGE SCALE GENOMIC DNA]</scope>
    <source>
        <strain evidence="5">CECT 8289</strain>
    </source>
</reference>
<keyword evidence="2" id="KW-0732">Signal</keyword>
<dbReference type="EMBL" id="JBHSCZ010000002">
    <property type="protein sequence ID" value="MFC4262866.1"/>
    <property type="molecule type" value="Genomic_DNA"/>
</dbReference>
<feature type="signal peptide" evidence="2">
    <location>
        <begin position="1"/>
        <end position="19"/>
    </location>
</feature>
<keyword evidence="5" id="KW-1185">Reference proteome</keyword>
<dbReference type="Proteomes" id="UP001595907">
    <property type="component" value="Unassembled WGS sequence"/>
</dbReference>
<dbReference type="InterPro" id="IPR013780">
    <property type="entry name" value="Glyco_hydro_b"/>
</dbReference>
<evidence type="ECO:0000313" key="4">
    <source>
        <dbReference type="EMBL" id="MFC4262866.1"/>
    </source>
</evidence>
<dbReference type="SUPFAM" id="SSF51445">
    <property type="entry name" value="(Trans)glycosidases"/>
    <property type="match status" value="1"/>
</dbReference>
<dbReference type="PANTHER" id="PTHR10357">
    <property type="entry name" value="ALPHA-AMYLASE FAMILY MEMBER"/>
    <property type="match status" value="1"/>
</dbReference>
<proteinExistence type="predicted"/>
<dbReference type="SMART" id="SM00642">
    <property type="entry name" value="Aamy"/>
    <property type="match status" value="1"/>
</dbReference>
<dbReference type="InterPro" id="IPR006047">
    <property type="entry name" value="GH13_cat_dom"/>
</dbReference>
<dbReference type="SUPFAM" id="SSF51011">
    <property type="entry name" value="Glycosyl hydrolase domain"/>
    <property type="match status" value="1"/>
</dbReference>
<dbReference type="Gene3D" id="3.90.400.10">
    <property type="entry name" value="Oligo-1,6-glucosidase, Domain 2"/>
    <property type="match status" value="1"/>
</dbReference>
<evidence type="ECO:0000259" key="3">
    <source>
        <dbReference type="SMART" id="SM00642"/>
    </source>
</evidence>
<evidence type="ECO:0000256" key="1">
    <source>
        <dbReference type="ARBA" id="ARBA00022801"/>
    </source>
</evidence>
<feature type="domain" description="Glycosyl hydrolase family 13 catalytic" evidence="3">
    <location>
        <begin position="49"/>
        <end position="461"/>
    </location>
</feature>
<dbReference type="CDD" id="cd11333">
    <property type="entry name" value="AmyAc_SI_OligoGlu_DGase"/>
    <property type="match status" value="1"/>
</dbReference>
<dbReference type="RefSeq" id="WP_379708743.1">
    <property type="nucleotide sequence ID" value="NZ_JBHSCZ010000002.1"/>
</dbReference>
<sequence length="598" mass="68662">MCKLLRLSFFLCLLLQLLACQNQSNKTTAAEPNSINNSKKWWKEAVVYQVYPRSFKDSDGDGIGDLKGLTSQLDYIKSLGVDIVWLNPIYSSPNADNGYDISNYDDIMKEFGTMQDFDTLLAAMHQRGIKLVLDLVVNHCSDEHEWFKQARSSRTNKYRNYFHWWPAEKGKPPFRPGSFEVDGSGWRFDSLTNSYYLHYFSYKQPDLNWENPALRKEIYAMMNRWLKKGIDGFRMDVIPVIAKDTTFPVITQAFLDKNFNGDWFQYFASTPSVHTYLQEMNKEVLSKYDAMSLAEGAGTTKATAMNFVDPSRHELDMSYHFDGVSLGYVPGYFKKMNPNWDLPSFKKIYSEWDSVFAKKGWGTIYLGNHDQPRMVTRWGNDAPEYREVSSKMLTTFLLSMRGTPYYYYGDELGMTNIKFDKIEDYKDIETIAAYEQVKNKGGDLKQFIEDQKTGGARDNGRTPMQWNAGTNAGFTTGLPWIKVNDNKNTINVEFAEKNPSSTLHYFRKMIQLRKAHKDVLVYGDYNLLDASNPSVYAYTRASSTEKVLVLLSFKPTGGVFDLGNLQLADEWINNATPLKVVGNKVVLQPYQACIVKLK</sequence>
<evidence type="ECO:0000313" key="5">
    <source>
        <dbReference type="Proteomes" id="UP001595907"/>
    </source>
</evidence>
<dbReference type="PANTHER" id="PTHR10357:SF184">
    <property type="entry name" value="OLIGO-1,6-GLUCOSIDASE 1"/>
    <property type="match status" value="1"/>
</dbReference>
<accession>A0ABV8QRD5</accession>
<protein>
    <submittedName>
        <fullName evidence="4">Alpha-glucosidase</fullName>
    </submittedName>
</protein>
<dbReference type="InterPro" id="IPR017853">
    <property type="entry name" value="GH"/>
</dbReference>
<feature type="chain" id="PRO_5046241673" evidence="2">
    <location>
        <begin position="20"/>
        <end position="598"/>
    </location>
</feature>